<feature type="compositionally biased region" description="Basic and acidic residues" evidence="3">
    <location>
        <begin position="670"/>
        <end position="682"/>
    </location>
</feature>
<name>A0ABR0BCY7_PURLI</name>
<dbReference type="PROSITE" id="PS50158">
    <property type="entry name" value="ZF_CCHC"/>
    <property type="match status" value="1"/>
</dbReference>
<evidence type="ECO:0000313" key="6">
    <source>
        <dbReference type="Proteomes" id="UP001287286"/>
    </source>
</evidence>
<evidence type="ECO:0000256" key="1">
    <source>
        <dbReference type="PROSITE-ProRule" id="PRU00047"/>
    </source>
</evidence>
<reference evidence="5 6" key="1">
    <citation type="journal article" date="2024" name="Microbiol. Resour. Announc.">
        <title>Genome annotations for the ascomycete fungi Trichoderma harzianum, Trichoderma aggressivum, and Purpureocillium lilacinum.</title>
        <authorList>
            <person name="Beijen E.P.W."/>
            <person name="Ohm R.A."/>
        </authorList>
    </citation>
    <scope>NUCLEOTIDE SEQUENCE [LARGE SCALE GENOMIC DNA]</scope>
    <source>
        <strain evidence="5 6">CBS 150709</strain>
    </source>
</reference>
<dbReference type="EMBL" id="JAWRVI010000322">
    <property type="protein sequence ID" value="KAK4068317.1"/>
    <property type="molecule type" value="Genomic_DNA"/>
</dbReference>
<dbReference type="SMART" id="SM00343">
    <property type="entry name" value="ZnF_C2HC"/>
    <property type="match status" value="2"/>
</dbReference>
<keyword evidence="1" id="KW-0862">Zinc</keyword>
<evidence type="ECO:0000259" key="4">
    <source>
        <dbReference type="PROSITE" id="PS50158"/>
    </source>
</evidence>
<proteinExistence type="predicted"/>
<dbReference type="SUPFAM" id="SSF57756">
    <property type="entry name" value="Retrovirus zinc finger-like domains"/>
    <property type="match status" value="1"/>
</dbReference>
<dbReference type="Proteomes" id="UP001287286">
    <property type="component" value="Unassembled WGS sequence"/>
</dbReference>
<keyword evidence="2" id="KW-0175">Coiled coil</keyword>
<comment type="caution">
    <text evidence="5">The sequence shown here is derived from an EMBL/GenBank/DDBJ whole genome shotgun (WGS) entry which is preliminary data.</text>
</comment>
<evidence type="ECO:0000256" key="3">
    <source>
        <dbReference type="SAM" id="MobiDB-lite"/>
    </source>
</evidence>
<protein>
    <recommendedName>
        <fullName evidence="4">CCHC-type domain-containing protein</fullName>
    </recommendedName>
</protein>
<evidence type="ECO:0000256" key="2">
    <source>
        <dbReference type="SAM" id="Coils"/>
    </source>
</evidence>
<keyword evidence="6" id="KW-1185">Reference proteome</keyword>
<dbReference type="Gene3D" id="4.10.60.10">
    <property type="entry name" value="Zinc finger, CCHC-type"/>
    <property type="match status" value="1"/>
</dbReference>
<organism evidence="5 6">
    <name type="scientific">Purpureocillium lilacinum</name>
    <name type="common">Paecilomyces lilacinus</name>
    <dbReference type="NCBI Taxonomy" id="33203"/>
    <lineage>
        <taxon>Eukaryota</taxon>
        <taxon>Fungi</taxon>
        <taxon>Dikarya</taxon>
        <taxon>Ascomycota</taxon>
        <taxon>Pezizomycotina</taxon>
        <taxon>Sordariomycetes</taxon>
        <taxon>Hypocreomycetidae</taxon>
        <taxon>Hypocreales</taxon>
        <taxon>Ophiocordycipitaceae</taxon>
        <taxon>Purpureocillium</taxon>
    </lineage>
</organism>
<keyword evidence="1" id="KW-0863">Zinc-finger</keyword>
<dbReference type="InterPro" id="IPR036875">
    <property type="entry name" value="Znf_CCHC_sf"/>
</dbReference>
<sequence>MLAPPGKGLHVQCNKLCMPAFGLRLSEYCSSYADFLALGAPVVYQPWASHLRTSLPSAPPSVYLILLKPHLPSYGQNRRCDTKYLSKAVDRTSRPPAMAVPRVTGDISPAHQSAFIQWLQHLLNYPLISDGITTFKSNDFIESLCSRGGALPRIMADPGGTQVGVGHFSPASRLTRSTRGTTPNGKVQDTLRSLENATAKVAERPARRSTRILGTENESEYVDDQKKAPKYGETGKAMLQRVLEMLGKMGGEIGELKQRITEQNDTICKQSNVIKGQEDLIRELQTQMKESSDELHRENKEARVELQNTQKELQATKEELKHIRTQLEALSAAAASNQSSARASFAEVARSPPTSEPTNLRSLSMQSTPPSFSDTLYCTIDTSRVEQANKSRAQAGQIRQAIESEMRAKQGQDAWRCAAVVKDARNTDRVKIICRDETELQQVKEVAQKTAVVGARVMRDQLYPVKIDNANRTAVLDTEGNVLAGAAEALGTENNVTIGKISWLSNKESGKAYGSMVVYVTKGSDAKKLLDGHYFDLAGESAITNVFEPRAGPIQCFNCQEIGHKAYTCKKPRVCGKCAGLGHHHKDCRVAEPKCVPCGGPHESFSWKCRLNVRKQEPVQLSLMNDGDLREFGVIAVSEPTDAHPVGRPHGRGAATARKGRIGGIGIRGMEQRPGADGRDDALGWPDPKIP</sequence>
<gene>
    <name evidence="5" type="ORF">Purlil1_13837</name>
</gene>
<keyword evidence="1" id="KW-0479">Metal-binding</keyword>
<feature type="domain" description="CCHC-type" evidence="4">
    <location>
        <begin position="556"/>
        <end position="571"/>
    </location>
</feature>
<feature type="region of interest" description="Disordered" evidence="3">
    <location>
        <begin position="343"/>
        <end position="368"/>
    </location>
</feature>
<dbReference type="InterPro" id="IPR001878">
    <property type="entry name" value="Znf_CCHC"/>
</dbReference>
<evidence type="ECO:0000313" key="5">
    <source>
        <dbReference type="EMBL" id="KAK4068317.1"/>
    </source>
</evidence>
<feature type="region of interest" description="Disordered" evidence="3">
    <location>
        <begin position="640"/>
        <end position="691"/>
    </location>
</feature>
<feature type="coiled-coil region" evidence="2">
    <location>
        <begin position="274"/>
        <end position="333"/>
    </location>
</feature>
<accession>A0ABR0BCY7</accession>
<feature type="compositionally biased region" description="Polar residues" evidence="3">
    <location>
        <begin position="352"/>
        <end position="368"/>
    </location>
</feature>